<organism evidence="10 11">
    <name type="scientific">Mytilus edulis</name>
    <name type="common">Blue mussel</name>
    <dbReference type="NCBI Taxonomy" id="6550"/>
    <lineage>
        <taxon>Eukaryota</taxon>
        <taxon>Metazoa</taxon>
        <taxon>Spiralia</taxon>
        <taxon>Lophotrochozoa</taxon>
        <taxon>Mollusca</taxon>
        <taxon>Bivalvia</taxon>
        <taxon>Autobranchia</taxon>
        <taxon>Pteriomorphia</taxon>
        <taxon>Mytilida</taxon>
        <taxon>Mytiloidea</taxon>
        <taxon>Mytilidae</taxon>
        <taxon>Mytilinae</taxon>
        <taxon>Mytilus</taxon>
    </lineage>
</organism>
<dbReference type="InterPro" id="IPR036400">
    <property type="entry name" value="Cyt_B5-like_heme/steroid_sf"/>
</dbReference>
<evidence type="ECO:0000256" key="6">
    <source>
        <dbReference type="ARBA" id="ARBA00023098"/>
    </source>
</evidence>
<accession>A0A8S3T291</accession>
<evidence type="ECO:0000313" key="11">
    <source>
        <dbReference type="Proteomes" id="UP000683360"/>
    </source>
</evidence>
<dbReference type="EMBL" id="CAJPWZ010001813">
    <property type="protein sequence ID" value="CAG2224672.1"/>
    <property type="molecule type" value="Genomic_DNA"/>
</dbReference>
<keyword evidence="3 8" id="KW-0812">Transmembrane</keyword>
<dbReference type="SMART" id="SM01117">
    <property type="entry name" value="Cyt-b5"/>
    <property type="match status" value="1"/>
</dbReference>
<keyword evidence="11" id="KW-1185">Reference proteome</keyword>
<dbReference type="PROSITE" id="PS50255">
    <property type="entry name" value="CYTOCHROME_B5_2"/>
    <property type="match status" value="1"/>
</dbReference>
<dbReference type="EC" id="1.14.19.3" evidence="10"/>
<gene>
    <name evidence="10" type="ORF">MEDL_37845</name>
</gene>
<dbReference type="PANTHER" id="PTHR19353:SF88">
    <property type="entry name" value="DELTA(5) FATTY ACID DESATURASE FAT-4"/>
    <property type="match status" value="1"/>
</dbReference>
<feature type="transmembrane region" description="Helical" evidence="8">
    <location>
        <begin position="285"/>
        <end position="304"/>
    </location>
</feature>
<keyword evidence="7 8" id="KW-0472">Membrane</keyword>
<dbReference type="InterPro" id="IPR005804">
    <property type="entry name" value="FA_desaturase_dom"/>
</dbReference>
<feature type="domain" description="Cytochrome b5 heme-binding" evidence="9">
    <location>
        <begin position="11"/>
        <end position="88"/>
    </location>
</feature>
<dbReference type="EMBL" id="CAJPWZ010001813">
    <property type="protein sequence ID" value="CAG2224673.1"/>
    <property type="molecule type" value="Genomic_DNA"/>
</dbReference>
<dbReference type="PRINTS" id="PR00363">
    <property type="entry name" value="CYTOCHROMEB5"/>
</dbReference>
<sequence length="467" mass="55143">MGKGGKQEQQKTVYTWDEIAKHDKREDRWMVIQGEVYNITNWARKHPGGTKVISHYSGQDATDAFTAFHNDLPSVKKYLKPLHVGSVKETQNRTIDEDFRKLRSTAEQMGLFKPSYTYFGLYLGHIMVLELLAAFTLIYFGVGWAPFLISLAFYGISQAQTAWLQHDFGHLSVFRSTRLNHVLHYFTMGFLKAQGGWLQHDFGHLSVFHNTKWDHFFHYFVLGFLKGASPDWWNHMHYQHHAKPNVLDKDPDVRVEQLFVVGDVMPVEVAKSGKSSFPYNQQHKYFPFFIPPLLFPLYFQFMLFRHVYTRKLWIDVIIMGSYFFRFCFFLVPLVGWGWTFFYYEAFRIIESTWFVWVAQSNHIPMNIDHDDQKPWLKLQMAATCDVEKSFFNDWFTGHLNFQIEHHLFPTMPRHNLYKIQPLVQSLCKKHGIPHEVKSLYQSFADIIKSLKHSGEIWSAAYHQYHLS</sequence>
<comment type="caution">
    <text evidence="10">The sequence shown here is derived from an EMBL/GenBank/DDBJ whole genome shotgun (WGS) entry which is preliminary data.</text>
</comment>
<dbReference type="PANTHER" id="PTHR19353">
    <property type="entry name" value="FATTY ACID DESATURASE 2"/>
    <property type="match status" value="1"/>
</dbReference>
<protein>
    <submittedName>
        <fullName evidence="10">FADS2</fullName>
        <ecNumber evidence="10">1.14.19.3</ecNumber>
    </submittedName>
</protein>
<keyword evidence="5 10" id="KW-0560">Oxidoreductase</keyword>
<dbReference type="CDD" id="cd03506">
    <property type="entry name" value="Delta6-FADS-like"/>
    <property type="match status" value="1"/>
</dbReference>
<proteinExistence type="inferred from homology"/>
<name>A0A8S3T291_MYTED</name>
<evidence type="ECO:0000256" key="3">
    <source>
        <dbReference type="ARBA" id="ARBA00022692"/>
    </source>
</evidence>
<dbReference type="AlphaFoldDB" id="A0A8S3T291"/>
<feature type="transmembrane region" description="Helical" evidence="8">
    <location>
        <begin position="316"/>
        <end position="338"/>
    </location>
</feature>
<evidence type="ECO:0000256" key="1">
    <source>
        <dbReference type="ARBA" id="ARBA00004141"/>
    </source>
</evidence>
<dbReference type="GO" id="GO:0016020">
    <property type="term" value="C:membrane"/>
    <property type="evidence" value="ECO:0007669"/>
    <property type="project" value="UniProtKB-SubCell"/>
</dbReference>
<evidence type="ECO:0000259" key="9">
    <source>
        <dbReference type="PROSITE" id="PS50255"/>
    </source>
</evidence>
<dbReference type="Pfam" id="PF00173">
    <property type="entry name" value="Cyt-b5"/>
    <property type="match status" value="1"/>
</dbReference>
<dbReference type="GO" id="GO:0016213">
    <property type="term" value="F:acyl-CoA 6-desaturase activity"/>
    <property type="evidence" value="ECO:0007669"/>
    <property type="project" value="UniProtKB-EC"/>
</dbReference>
<comment type="subcellular location">
    <subcellularLocation>
        <location evidence="1">Membrane</location>
        <topology evidence="1">Multi-pass membrane protein</topology>
    </subcellularLocation>
</comment>
<evidence type="ECO:0000256" key="8">
    <source>
        <dbReference type="SAM" id="Phobius"/>
    </source>
</evidence>
<dbReference type="GO" id="GO:0006629">
    <property type="term" value="P:lipid metabolic process"/>
    <property type="evidence" value="ECO:0007669"/>
    <property type="project" value="UniProtKB-KW"/>
</dbReference>
<reference evidence="10" key="1">
    <citation type="submission" date="2021-03" db="EMBL/GenBank/DDBJ databases">
        <authorList>
            <person name="Bekaert M."/>
        </authorList>
    </citation>
    <scope>NUCLEOTIDE SEQUENCE</scope>
</reference>
<dbReference type="SUPFAM" id="SSF55856">
    <property type="entry name" value="Cytochrome b5-like heme/steroid binding domain"/>
    <property type="match status" value="1"/>
</dbReference>
<evidence type="ECO:0000256" key="2">
    <source>
        <dbReference type="ARBA" id="ARBA00009295"/>
    </source>
</evidence>
<keyword evidence="6" id="KW-0443">Lipid metabolism</keyword>
<evidence type="ECO:0000313" key="10">
    <source>
        <dbReference type="EMBL" id="CAG2224673.1"/>
    </source>
</evidence>
<evidence type="ECO:0000256" key="5">
    <source>
        <dbReference type="ARBA" id="ARBA00023002"/>
    </source>
</evidence>
<dbReference type="InterPro" id="IPR012171">
    <property type="entry name" value="Fatty_acid_desaturase"/>
</dbReference>
<dbReference type="Pfam" id="PF00487">
    <property type="entry name" value="FA_desaturase"/>
    <property type="match status" value="1"/>
</dbReference>
<dbReference type="Proteomes" id="UP000683360">
    <property type="component" value="Unassembled WGS sequence"/>
</dbReference>
<dbReference type="PIRSF" id="PIRSF015921">
    <property type="entry name" value="FA_sphinglp_des"/>
    <property type="match status" value="1"/>
</dbReference>
<dbReference type="InterPro" id="IPR001199">
    <property type="entry name" value="Cyt_B5-like_heme/steroid-bd"/>
</dbReference>
<comment type="similarity">
    <text evidence="2">Belongs to the fatty acid desaturase type 1 family.</text>
</comment>
<dbReference type="Gene3D" id="3.10.120.10">
    <property type="entry name" value="Cytochrome b5-like heme/steroid binding domain"/>
    <property type="match status" value="1"/>
</dbReference>
<evidence type="ECO:0000256" key="7">
    <source>
        <dbReference type="ARBA" id="ARBA00023136"/>
    </source>
</evidence>
<evidence type="ECO:0000256" key="4">
    <source>
        <dbReference type="ARBA" id="ARBA00022989"/>
    </source>
</evidence>
<feature type="transmembrane region" description="Helical" evidence="8">
    <location>
        <begin position="119"/>
        <end position="142"/>
    </location>
</feature>
<dbReference type="OrthoDB" id="260091at2759"/>
<keyword evidence="4 8" id="KW-1133">Transmembrane helix</keyword>